<proteinExistence type="predicted"/>
<evidence type="ECO:0000313" key="2">
    <source>
        <dbReference type="Proteomes" id="UP000589738"/>
    </source>
</evidence>
<dbReference type="EMBL" id="JACHLC010000002">
    <property type="protein sequence ID" value="MBB6371282.1"/>
    <property type="molecule type" value="Genomic_DNA"/>
</dbReference>
<dbReference type="AlphaFoldDB" id="A0A841NGZ1"/>
<keyword evidence="2" id="KW-1185">Reference proteome</keyword>
<organism evidence="1 2">
    <name type="scientific">Chryseobacterium shigense</name>
    <dbReference type="NCBI Taxonomy" id="297244"/>
    <lineage>
        <taxon>Bacteria</taxon>
        <taxon>Pseudomonadati</taxon>
        <taxon>Bacteroidota</taxon>
        <taxon>Flavobacteriia</taxon>
        <taxon>Flavobacteriales</taxon>
        <taxon>Weeksellaceae</taxon>
        <taxon>Chryseobacterium group</taxon>
        <taxon>Chryseobacterium</taxon>
    </lineage>
</organism>
<sequence length="116" mass="13638">MGYIVTTGLLVFVIYVGFNPDFNSKLIYKEKCICNKNLSILQYEYRSGSKRTTTTKYAFSIVDQNNNVKNKIKGIRIYNIRYADDSSSVEKPKKSRFYWDCKNRKVLLTKDEFLSF</sequence>
<accession>A0A841NGZ1</accession>
<evidence type="ECO:0000313" key="1">
    <source>
        <dbReference type="EMBL" id="MBB6371282.1"/>
    </source>
</evidence>
<reference evidence="1 2" key="1">
    <citation type="submission" date="2020-08" db="EMBL/GenBank/DDBJ databases">
        <title>Functional genomics of gut bacteria from endangered species of beetles.</title>
        <authorList>
            <person name="Carlos-Shanley C."/>
        </authorList>
    </citation>
    <scope>NUCLEOTIDE SEQUENCE [LARGE SCALE GENOMIC DNA]</scope>
    <source>
        <strain evidence="1 2">S00136</strain>
    </source>
</reference>
<dbReference type="RefSeq" id="WP_184163408.1">
    <property type="nucleotide sequence ID" value="NZ_JACHLC010000002.1"/>
</dbReference>
<name>A0A841NGZ1_9FLAO</name>
<gene>
    <name evidence="1" type="ORF">HNP36_002358</name>
</gene>
<protein>
    <submittedName>
        <fullName evidence="1">Uncharacterized protein</fullName>
    </submittedName>
</protein>
<comment type="caution">
    <text evidence="1">The sequence shown here is derived from an EMBL/GenBank/DDBJ whole genome shotgun (WGS) entry which is preliminary data.</text>
</comment>
<dbReference type="Proteomes" id="UP000589738">
    <property type="component" value="Unassembled WGS sequence"/>
</dbReference>